<evidence type="ECO:0000256" key="1">
    <source>
        <dbReference type="SAM" id="MobiDB-lite"/>
    </source>
</evidence>
<gene>
    <name evidence="2" type="ORF">LSH36_468g04027</name>
</gene>
<proteinExistence type="predicted"/>
<dbReference type="EMBL" id="JAODUP010000468">
    <property type="protein sequence ID" value="KAK2149099.1"/>
    <property type="molecule type" value="Genomic_DNA"/>
</dbReference>
<dbReference type="AlphaFoldDB" id="A0AAD9JA71"/>
<dbReference type="SMART" id="SM00261">
    <property type="entry name" value="FU"/>
    <property type="match status" value="4"/>
</dbReference>
<accession>A0AAD9JA71</accession>
<dbReference type="InterPro" id="IPR009030">
    <property type="entry name" value="Growth_fac_rcpt_cys_sf"/>
</dbReference>
<evidence type="ECO:0008006" key="4">
    <source>
        <dbReference type="Google" id="ProtNLM"/>
    </source>
</evidence>
<dbReference type="InterPro" id="IPR006212">
    <property type="entry name" value="Furin_repeat"/>
</dbReference>
<keyword evidence="3" id="KW-1185">Reference proteome</keyword>
<organism evidence="2 3">
    <name type="scientific">Paralvinella palmiformis</name>
    <dbReference type="NCBI Taxonomy" id="53620"/>
    <lineage>
        <taxon>Eukaryota</taxon>
        <taxon>Metazoa</taxon>
        <taxon>Spiralia</taxon>
        <taxon>Lophotrochozoa</taxon>
        <taxon>Annelida</taxon>
        <taxon>Polychaeta</taxon>
        <taxon>Sedentaria</taxon>
        <taxon>Canalipalpata</taxon>
        <taxon>Terebellida</taxon>
        <taxon>Terebelliformia</taxon>
        <taxon>Alvinellidae</taxon>
        <taxon>Paralvinella</taxon>
    </lineage>
</organism>
<dbReference type="Proteomes" id="UP001208570">
    <property type="component" value="Unassembled WGS sequence"/>
</dbReference>
<evidence type="ECO:0000313" key="2">
    <source>
        <dbReference type="EMBL" id="KAK2149099.1"/>
    </source>
</evidence>
<comment type="caution">
    <text evidence="2">The sequence shown here is derived from an EMBL/GenBank/DDBJ whole genome shotgun (WGS) entry which is preliminary data.</text>
</comment>
<name>A0AAD9JA71_9ANNE</name>
<reference evidence="2" key="1">
    <citation type="journal article" date="2023" name="Mol. Biol. Evol.">
        <title>Third-Generation Sequencing Reveals the Adaptive Role of the Epigenome in Three Deep-Sea Polychaetes.</title>
        <authorList>
            <person name="Perez M."/>
            <person name="Aroh O."/>
            <person name="Sun Y."/>
            <person name="Lan Y."/>
            <person name="Juniper S.K."/>
            <person name="Young C.R."/>
            <person name="Angers B."/>
            <person name="Qian P.Y."/>
        </authorList>
    </citation>
    <scope>NUCLEOTIDE SEQUENCE</scope>
    <source>
        <strain evidence="2">P08H-3</strain>
    </source>
</reference>
<dbReference type="InterPro" id="IPR052798">
    <property type="entry name" value="Giardia_VSA"/>
</dbReference>
<dbReference type="PANTHER" id="PTHR23275">
    <property type="entry name" value="CABRIOLET.-RELATED"/>
    <property type="match status" value="1"/>
</dbReference>
<dbReference type="Gene3D" id="2.10.220.10">
    <property type="entry name" value="Hormone Receptor, Insulin-like Growth Factor Receptor 1, Chain A, domain 2"/>
    <property type="match status" value="1"/>
</dbReference>
<protein>
    <recommendedName>
        <fullName evidence="4">Variant-specific surface protein</fullName>
    </recommendedName>
</protein>
<dbReference type="PANTHER" id="PTHR23275:SF100">
    <property type="entry name" value="EGF-LIKE DOMAIN-CONTAINING PROTEIN"/>
    <property type="match status" value="1"/>
</dbReference>
<feature type="region of interest" description="Disordered" evidence="1">
    <location>
        <begin position="326"/>
        <end position="345"/>
    </location>
</feature>
<dbReference type="SUPFAM" id="SSF57184">
    <property type="entry name" value="Growth factor receptor domain"/>
    <property type="match status" value="2"/>
</dbReference>
<sequence>MLFYRSTLFCAACPTSDQCTKCITGDRSAPAKCVSCVEGYFISSDQCVACAVSNCKWCPLGSVCDDCNDYYFNSRVNLCSQCPDNCEICTTEQTLIGGCTKCYTGYTLDLSSSSCVHCGGCTTCTWNETAGRIQCQCPTVTDNPDISIDDPYAFWGCCPSGGYACQPGYLYLGPVDSSGVSLCVACIDGCRYCNSTTGCIQCNPDRNYAVEPKEGDATCISCTMTSEACISCSGKLQIFQCDECAAGYYLEDFNCEACSENCQNCTLDDESGATFCTLCSDNYTEKNGKCEGSAANTLRRYPGKVPPSQYSGCEGATIGAGEIPAGDDFMVGRPPARSRTETRWI</sequence>
<evidence type="ECO:0000313" key="3">
    <source>
        <dbReference type="Proteomes" id="UP001208570"/>
    </source>
</evidence>